<comment type="caution">
    <text evidence="2">The sequence shown here is derived from an EMBL/GenBank/DDBJ whole genome shotgun (WGS) entry which is preliminary data.</text>
</comment>
<protein>
    <recommendedName>
        <fullName evidence="4">G-protein coupled receptors family 1 profile domain-containing protein</fullName>
    </recommendedName>
</protein>
<evidence type="ECO:0000313" key="2">
    <source>
        <dbReference type="EMBL" id="PIC28840.1"/>
    </source>
</evidence>
<feature type="transmembrane region" description="Helical" evidence="1">
    <location>
        <begin position="206"/>
        <end position="228"/>
    </location>
</feature>
<evidence type="ECO:0000256" key="1">
    <source>
        <dbReference type="SAM" id="Phobius"/>
    </source>
</evidence>
<feature type="transmembrane region" description="Helical" evidence="1">
    <location>
        <begin position="147"/>
        <end position="173"/>
    </location>
</feature>
<feature type="transmembrane region" description="Helical" evidence="1">
    <location>
        <begin position="307"/>
        <end position="328"/>
    </location>
</feature>
<keyword evidence="1" id="KW-0812">Transmembrane</keyword>
<keyword evidence="3" id="KW-1185">Reference proteome</keyword>
<organism evidence="2 3">
    <name type="scientific">Caenorhabditis nigoni</name>
    <dbReference type="NCBI Taxonomy" id="1611254"/>
    <lineage>
        <taxon>Eukaryota</taxon>
        <taxon>Metazoa</taxon>
        <taxon>Ecdysozoa</taxon>
        <taxon>Nematoda</taxon>
        <taxon>Chromadorea</taxon>
        <taxon>Rhabditida</taxon>
        <taxon>Rhabditina</taxon>
        <taxon>Rhabditomorpha</taxon>
        <taxon>Rhabditoidea</taxon>
        <taxon>Rhabditidae</taxon>
        <taxon>Peloderinae</taxon>
        <taxon>Caenorhabditis</taxon>
    </lineage>
</organism>
<feature type="transmembrane region" description="Helical" evidence="1">
    <location>
        <begin position="59"/>
        <end position="77"/>
    </location>
</feature>
<feature type="transmembrane region" description="Helical" evidence="1">
    <location>
        <begin position="267"/>
        <end position="287"/>
    </location>
</feature>
<evidence type="ECO:0000313" key="3">
    <source>
        <dbReference type="Proteomes" id="UP000230233"/>
    </source>
</evidence>
<proteinExistence type="predicted"/>
<reference evidence="3" key="1">
    <citation type="submission" date="2017-10" db="EMBL/GenBank/DDBJ databases">
        <title>Rapid genome shrinkage in a self-fertile nematode reveals novel sperm competition proteins.</title>
        <authorList>
            <person name="Yin D."/>
            <person name="Schwarz E.M."/>
            <person name="Thomas C.G."/>
            <person name="Felde R.L."/>
            <person name="Korf I.F."/>
            <person name="Cutter A.D."/>
            <person name="Schartner C.M."/>
            <person name="Ralston E.J."/>
            <person name="Meyer B.J."/>
            <person name="Haag E.S."/>
        </authorList>
    </citation>
    <scope>NUCLEOTIDE SEQUENCE [LARGE SCALE GENOMIC DNA]</scope>
    <source>
        <strain evidence="3">JU1422</strain>
    </source>
</reference>
<feature type="transmembrane region" description="Helical" evidence="1">
    <location>
        <begin position="108"/>
        <end position="127"/>
    </location>
</feature>
<dbReference type="EMBL" id="PDUG01000005">
    <property type="protein sequence ID" value="PIC28840.1"/>
    <property type="molecule type" value="Genomic_DNA"/>
</dbReference>
<accession>A0A2G5TNG0</accession>
<keyword evidence="1" id="KW-1133">Transmembrane helix</keyword>
<dbReference type="OrthoDB" id="5783916at2759"/>
<gene>
    <name evidence="2" type="primary">Cnig_chr_V.g20635</name>
    <name evidence="2" type="ORF">B9Z55_020635</name>
</gene>
<dbReference type="Proteomes" id="UP000230233">
    <property type="component" value="Chromosome V"/>
</dbReference>
<keyword evidence="1" id="KW-0472">Membrane</keyword>
<dbReference type="AlphaFoldDB" id="A0A2G5TNG0"/>
<name>A0A2G5TNG0_9PELO</name>
<evidence type="ECO:0008006" key="4">
    <source>
        <dbReference type="Google" id="ProtNLM"/>
    </source>
</evidence>
<sequence>MSKVSSKIVYNWTDISQTCPEFSPNYVDIILAIFAIAGFILSCMLIAKFRKQLKGSVSVFSLSFVDMSYCLLYLYNFPLKSLVFYLESDFMANVRHKAQHQIETIEEFGNFFIPILMMYIVLEKFLWTCSPRTRYSLRLFTMDRPKFILTAVTAGVGIVVAVISTWNLVILHVHFCDVVLLPFAFTNKCELGEMGESDFLNTIQRIVIPLTIALSVPISFIFALITLCRIGKVGKGENPVDQEAVNLGNEEVNGAVRVITSLVKKSILCMLTFYFLFFLREVCYFAFVRQHTKGVFASNRHHRIMYSWYYDFSSVVLSGSRYLIYYIFCRHEVVVNFPPNALGSL</sequence>
<feature type="transmembrane region" description="Helical" evidence="1">
    <location>
        <begin position="29"/>
        <end position="47"/>
    </location>
</feature>